<reference evidence="1 2" key="1">
    <citation type="submission" date="2015-05" db="EMBL/GenBank/DDBJ databases">
        <title>Evolution of Trichinella species and genotypes.</title>
        <authorList>
            <person name="Korhonen P.K."/>
            <person name="Edoardo P."/>
            <person name="Giuseppe L.R."/>
            <person name="Gasser R.B."/>
        </authorList>
    </citation>
    <scope>NUCLEOTIDE SEQUENCE [LARGE SCALE GENOMIC DNA]</scope>
    <source>
        <strain evidence="1">ISS10</strain>
    </source>
</reference>
<accession>A0A0V1KHB1</accession>
<sequence length="47" mass="5606">MEAIHHQINFQFLEKEPHLDQVLLHITQCQDCLFQNKTVANIVHLMH</sequence>
<keyword evidence="2" id="KW-1185">Reference proteome</keyword>
<protein>
    <submittedName>
        <fullName evidence="1">Uncharacterized protein</fullName>
    </submittedName>
</protein>
<dbReference type="EMBL" id="JYDW01002780">
    <property type="protein sequence ID" value="KRZ46594.1"/>
    <property type="molecule type" value="Genomic_DNA"/>
</dbReference>
<dbReference type="OrthoDB" id="5918992at2759"/>
<proteinExistence type="predicted"/>
<evidence type="ECO:0000313" key="2">
    <source>
        <dbReference type="Proteomes" id="UP000054721"/>
    </source>
</evidence>
<name>A0A0V1KHB1_9BILA</name>
<organism evidence="1 2">
    <name type="scientific">Trichinella nativa</name>
    <dbReference type="NCBI Taxonomy" id="6335"/>
    <lineage>
        <taxon>Eukaryota</taxon>
        <taxon>Metazoa</taxon>
        <taxon>Ecdysozoa</taxon>
        <taxon>Nematoda</taxon>
        <taxon>Enoplea</taxon>
        <taxon>Dorylaimia</taxon>
        <taxon>Trichinellida</taxon>
        <taxon>Trichinellidae</taxon>
        <taxon>Trichinella</taxon>
    </lineage>
</organism>
<dbReference type="AlphaFoldDB" id="A0A0V1KHB1"/>
<gene>
    <name evidence="1" type="ORF">T02_10214</name>
</gene>
<comment type="caution">
    <text evidence="1">The sequence shown here is derived from an EMBL/GenBank/DDBJ whole genome shotgun (WGS) entry which is preliminary data.</text>
</comment>
<dbReference type="Proteomes" id="UP000054721">
    <property type="component" value="Unassembled WGS sequence"/>
</dbReference>
<evidence type="ECO:0000313" key="1">
    <source>
        <dbReference type="EMBL" id="KRZ46594.1"/>
    </source>
</evidence>